<proteinExistence type="predicted"/>
<keyword evidence="2" id="KW-1185">Reference proteome</keyword>
<dbReference type="Proteomes" id="UP001152320">
    <property type="component" value="Chromosome 7"/>
</dbReference>
<dbReference type="EMBL" id="JAIZAY010000007">
    <property type="protein sequence ID" value="KAJ8039033.1"/>
    <property type="molecule type" value="Genomic_DNA"/>
</dbReference>
<comment type="caution">
    <text evidence="1">The sequence shown here is derived from an EMBL/GenBank/DDBJ whole genome shotgun (WGS) entry which is preliminary data.</text>
</comment>
<gene>
    <name evidence="1" type="ORF">HOLleu_16619</name>
</gene>
<name>A0A9Q1C4C5_HOLLE</name>
<evidence type="ECO:0000313" key="1">
    <source>
        <dbReference type="EMBL" id="KAJ8039033.1"/>
    </source>
</evidence>
<accession>A0A9Q1C4C5</accession>
<organism evidence="1 2">
    <name type="scientific">Holothuria leucospilota</name>
    <name type="common">Black long sea cucumber</name>
    <name type="synonym">Mertensiothuria leucospilota</name>
    <dbReference type="NCBI Taxonomy" id="206669"/>
    <lineage>
        <taxon>Eukaryota</taxon>
        <taxon>Metazoa</taxon>
        <taxon>Echinodermata</taxon>
        <taxon>Eleutherozoa</taxon>
        <taxon>Echinozoa</taxon>
        <taxon>Holothuroidea</taxon>
        <taxon>Aspidochirotacea</taxon>
        <taxon>Aspidochirotida</taxon>
        <taxon>Holothuriidae</taxon>
        <taxon>Holothuria</taxon>
    </lineage>
</organism>
<evidence type="ECO:0000313" key="2">
    <source>
        <dbReference type="Proteomes" id="UP001152320"/>
    </source>
</evidence>
<reference evidence="1" key="1">
    <citation type="submission" date="2021-10" db="EMBL/GenBank/DDBJ databases">
        <title>Tropical sea cucumber genome reveals ecological adaptation and Cuvierian tubules defense mechanism.</title>
        <authorList>
            <person name="Chen T."/>
        </authorList>
    </citation>
    <scope>NUCLEOTIDE SEQUENCE</scope>
    <source>
        <strain evidence="1">Nanhai2018</strain>
        <tissue evidence="1">Muscle</tissue>
    </source>
</reference>
<dbReference type="AlphaFoldDB" id="A0A9Q1C4C5"/>
<sequence>MLSLSCRIADTRRRGEPSSLLQSFTKFTILRDKLNMFRSLFLTCLLVTCAVAAPTRDARGLGSSMDKQRLQDILAKVPYEDLDTRADARDKQRLQDILTKVPYEDLNVRDGTIINNCSNLRHAE</sequence>
<protein>
    <submittedName>
        <fullName evidence="1">Uncharacterized protein</fullName>
    </submittedName>
</protein>